<evidence type="ECO:0000313" key="2">
    <source>
        <dbReference type="EMBL" id="AFM05412.1"/>
    </source>
</evidence>
<dbReference type="OrthoDB" id="980937at2"/>
<feature type="signal peptide" evidence="1">
    <location>
        <begin position="1"/>
        <end position="23"/>
    </location>
</feature>
<dbReference type="eggNOG" id="ENOG50339BJ">
    <property type="taxonomic scope" value="Bacteria"/>
</dbReference>
<protein>
    <recommendedName>
        <fullName evidence="4">Pre-peptidase</fullName>
    </recommendedName>
</protein>
<name>I4AN77_BERLS</name>
<organism evidence="2 3">
    <name type="scientific">Bernardetia litoralis (strain ATCC 23117 / DSM 6794 / NBRC 15988 / NCIMB 1366 / Fx l1 / Sio-4)</name>
    <name type="common">Flexibacter litoralis</name>
    <dbReference type="NCBI Taxonomy" id="880071"/>
    <lineage>
        <taxon>Bacteria</taxon>
        <taxon>Pseudomonadati</taxon>
        <taxon>Bacteroidota</taxon>
        <taxon>Cytophagia</taxon>
        <taxon>Cytophagales</taxon>
        <taxon>Bernardetiaceae</taxon>
        <taxon>Bernardetia</taxon>
    </lineage>
</organism>
<proteinExistence type="predicted"/>
<reference evidence="3" key="1">
    <citation type="submission" date="2012-06" db="EMBL/GenBank/DDBJ databases">
        <title>The complete genome of Flexibacter litoralis DSM 6794.</title>
        <authorList>
            <person name="Lucas S."/>
            <person name="Copeland A."/>
            <person name="Lapidus A."/>
            <person name="Glavina del Rio T."/>
            <person name="Dalin E."/>
            <person name="Tice H."/>
            <person name="Bruce D."/>
            <person name="Goodwin L."/>
            <person name="Pitluck S."/>
            <person name="Peters L."/>
            <person name="Ovchinnikova G."/>
            <person name="Lu M."/>
            <person name="Kyrpides N."/>
            <person name="Mavromatis K."/>
            <person name="Ivanova N."/>
            <person name="Brettin T."/>
            <person name="Detter J.C."/>
            <person name="Han C."/>
            <person name="Larimer F."/>
            <person name="Land M."/>
            <person name="Hauser L."/>
            <person name="Markowitz V."/>
            <person name="Cheng J.-F."/>
            <person name="Hugenholtz P."/>
            <person name="Woyke T."/>
            <person name="Wu D."/>
            <person name="Spring S."/>
            <person name="Lang E."/>
            <person name="Kopitz M."/>
            <person name="Brambilla E."/>
            <person name="Klenk H.-P."/>
            <person name="Eisen J.A."/>
        </authorList>
    </citation>
    <scope>NUCLEOTIDE SEQUENCE [LARGE SCALE GENOMIC DNA]</scope>
    <source>
        <strain evidence="3">ATCC 23117 / DSM 6794 / NBRC 15988 / NCIMB 1366 / Sio-4</strain>
    </source>
</reference>
<feature type="chain" id="PRO_5003686105" description="Pre-peptidase" evidence="1">
    <location>
        <begin position="24"/>
        <end position="143"/>
    </location>
</feature>
<evidence type="ECO:0000313" key="3">
    <source>
        <dbReference type="Proteomes" id="UP000006054"/>
    </source>
</evidence>
<evidence type="ECO:0000256" key="1">
    <source>
        <dbReference type="SAM" id="SignalP"/>
    </source>
</evidence>
<dbReference type="RefSeq" id="WP_014798844.1">
    <property type="nucleotide sequence ID" value="NC_018018.1"/>
</dbReference>
<sequence length="143" mass="16007" precursor="true">MKHLLILFCAFFFVAFTATNAQAQCNTDLYNNLALKKLAPGYTFVKSYRIDGKGGSRKKIEYTCVFSKGTDYMIRMAGKDGGPNGLIATLYDSRRSQLATSYLNNKYYDGLTFKCASTGIYYLSFTFKDSNSYCGAAVLGFRR</sequence>
<dbReference type="EMBL" id="CP003345">
    <property type="protein sequence ID" value="AFM05412.1"/>
    <property type="molecule type" value="Genomic_DNA"/>
</dbReference>
<evidence type="ECO:0008006" key="4">
    <source>
        <dbReference type="Google" id="ProtNLM"/>
    </source>
</evidence>
<accession>I4AN77</accession>
<keyword evidence="3" id="KW-1185">Reference proteome</keyword>
<dbReference type="AlphaFoldDB" id="I4AN77"/>
<dbReference type="KEGG" id="fli:Fleli_3072"/>
<dbReference type="Proteomes" id="UP000006054">
    <property type="component" value="Chromosome"/>
</dbReference>
<gene>
    <name evidence="2" type="ordered locus">Fleli_3072</name>
</gene>
<keyword evidence="1" id="KW-0732">Signal</keyword>
<dbReference type="HOGENOM" id="CLU_1813513_0_0_10"/>
<dbReference type="STRING" id="880071.Fleli_3072"/>